<evidence type="ECO:0000256" key="5">
    <source>
        <dbReference type="ARBA" id="ARBA00023049"/>
    </source>
</evidence>
<evidence type="ECO:0000313" key="9">
    <source>
        <dbReference type="EnsemblMetazoa" id="CLYHEMP024370.1"/>
    </source>
</evidence>
<dbReference type="EnsemblMetazoa" id="CLYHEMT024370.1">
    <property type="protein sequence ID" value="CLYHEMP024370.1"/>
    <property type="gene ID" value="CLYHEMG024370"/>
</dbReference>
<keyword evidence="3 6" id="KW-0378">Hydrolase</keyword>
<dbReference type="PROSITE" id="PS51864">
    <property type="entry name" value="ASTACIN"/>
    <property type="match status" value="1"/>
</dbReference>
<keyword evidence="1 6" id="KW-0645">Protease</keyword>
<keyword evidence="2 6" id="KW-0479">Metal-binding</keyword>
<keyword evidence="10" id="KW-1185">Reference proteome</keyword>
<dbReference type="OrthoDB" id="6019150at2759"/>
<evidence type="ECO:0000256" key="6">
    <source>
        <dbReference type="PROSITE-ProRule" id="PRU01211"/>
    </source>
</evidence>
<dbReference type="AlphaFoldDB" id="A0A7M5XJM9"/>
<dbReference type="PRINTS" id="PR00480">
    <property type="entry name" value="ASTACIN"/>
</dbReference>
<protein>
    <recommendedName>
        <fullName evidence="7">Metalloendopeptidase</fullName>
        <ecNumber evidence="7">3.4.24.-</ecNumber>
    </recommendedName>
</protein>
<dbReference type="Gene3D" id="3.40.390.10">
    <property type="entry name" value="Collagenase (Catalytic Domain)"/>
    <property type="match status" value="1"/>
</dbReference>
<dbReference type="Proteomes" id="UP000594262">
    <property type="component" value="Unplaced"/>
</dbReference>
<comment type="cofactor">
    <cofactor evidence="6 7">
        <name>Zn(2+)</name>
        <dbReference type="ChEBI" id="CHEBI:29105"/>
    </cofactor>
    <text evidence="6 7">Binds 1 zinc ion per subunit.</text>
</comment>
<organism evidence="9 10">
    <name type="scientific">Clytia hemisphaerica</name>
    <dbReference type="NCBI Taxonomy" id="252671"/>
    <lineage>
        <taxon>Eukaryota</taxon>
        <taxon>Metazoa</taxon>
        <taxon>Cnidaria</taxon>
        <taxon>Hydrozoa</taxon>
        <taxon>Hydroidolina</taxon>
        <taxon>Leptothecata</taxon>
        <taxon>Obeliida</taxon>
        <taxon>Clytiidae</taxon>
        <taxon>Clytia</taxon>
    </lineage>
</organism>
<evidence type="ECO:0000256" key="1">
    <source>
        <dbReference type="ARBA" id="ARBA00022670"/>
    </source>
</evidence>
<evidence type="ECO:0000256" key="2">
    <source>
        <dbReference type="ARBA" id="ARBA00022723"/>
    </source>
</evidence>
<dbReference type="InterPro" id="IPR024079">
    <property type="entry name" value="MetalloPept_cat_dom_sf"/>
</dbReference>
<reference evidence="9" key="1">
    <citation type="submission" date="2021-01" db="UniProtKB">
        <authorList>
            <consortium name="EnsemblMetazoa"/>
        </authorList>
    </citation>
    <scope>IDENTIFICATION</scope>
</reference>
<keyword evidence="4 6" id="KW-0862">Zinc</keyword>
<dbReference type="GO" id="GO:0008270">
    <property type="term" value="F:zinc ion binding"/>
    <property type="evidence" value="ECO:0007669"/>
    <property type="project" value="UniProtKB-UniRule"/>
</dbReference>
<dbReference type="InterPro" id="IPR006026">
    <property type="entry name" value="Peptidase_Metallo"/>
</dbReference>
<dbReference type="EC" id="3.4.24.-" evidence="7"/>
<keyword evidence="7" id="KW-0732">Signal</keyword>
<evidence type="ECO:0000256" key="7">
    <source>
        <dbReference type="RuleBase" id="RU361183"/>
    </source>
</evidence>
<feature type="domain" description="Peptidase M12A" evidence="8">
    <location>
        <begin position="52"/>
        <end position="240"/>
    </location>
</feature>
<dbReference type="InterPro" id="IPR001506">
    <property type="entry name" value="Peptidase_M12A"/>
</dbReference>
<feature type="signal peptide" evidence="7">
    <location>
        <begin position="1"/>
        <end position="19"/>
    </location>
</feature>
<sequence length="240" mass="27385">MKLFQITFVTLFIAVWAHAKKNPMETPGLVDGDIQVSPEEFIALKEGKLTFGSIRGGRWTKGEIPYVISSNMRASGRQRIQEAINEYHARTCLRFKQRTNERYYITFQEGTGCNSPVGMVSYGNRINLEYPGCHSKGTVMHEIGHSIGLYHEQNRPDRDQYVKIHLQNINGPWAYAFKIVNSIDSLGTPYDFHSMMHYSSTAFAYRGKKTITTIDPSKQSIIDTYNRISGFSDVDVRQID</sequence>
<feature type="binding site" evidence="6">
    <location>
        <position position="145"/>
    </location>
    <ligand>
        <name>Zn(2+)</name>
        <dbReference type="ChEBI" id="CHEBI:29105"/>
        <note>catalytic</note>
    </ligand>
</feature>
<name>A0A7M5XJM9_9CNID</name>
<keyword evidence="5 6" id="KW-0482">Metalloprotease</keyword>
<evidence type="ECO:0000259" key="8">
    <source>
        <dbReference type="PROSITE" id="PS51864"/>
    </source>
</evidence>
<dbReference type="GO" id="GO:0006508">
    <property type="term" value="P:proteolysis"/>
    <property type="evidence" value="ECO:0007669"/>
    <property type="project" value="UniProtKB-KW"/>
</dbReference>
<evidence type="ECO:0000313" key="10">
    <source>
        <dbReference type="Proteomes" id="UP000594262"/>
    </source>
</evidence>
<dbReference type="Pfam" id="PF01400">
    <property type="entry name" value="Astacin"/>
    <property type="match status" value="1"/>
</dbReference>
<evidence type="ECO:0000256" key="4">
    <source>
        <dbReference type="ARBA" id="ARBA00022833"/>
    </source>
</evidence>
<dbReference type="PANTHER" id="PTHR10127">
    <property type="entry name" value="DISCOIDIN, CUB, EGF, LAMININ , AND ZINC METALLOPROTEASE DOMAIN CONTAINING"/>
    <property type="match status" value="1"/>
</dbReference>
<feature type="binding site" evidence="6">
    <location>
        <position position="141"/>
    </location>
    <ligand>
        <name>Zn(2+)</name>
        <dbReference type="ChEBI" id="CHEBI:29105"/>
        <note>catalytic</note>
    </ligand>
</feature>
<feature type="binding site" evidence="6">
    <location>
        <position position="151"/>
    </location>
    <ligand>
        <name>Zn(2+)</name>
        <dbReference type="ChEBI" id="CHEBI:29105"/>
        <note>catalytic</note>
    </ligand>
</feature>
<evidence type="ECO:0000256" key="3">
    <source>
        <dbReference type="ARBA" id="ARBA00022801"/>
    </source>
</evidence>
<dbReference type="GO" id="GO:0004222">
    <property type="term" value="F:metalloendopeptidase activity"/>
    <property type="evidence" value="ECO:0007669"/>
    <property type="project" value="UniProtKB-UniRule"/>
</dbReference>
<dbReference type="PANTHER" id="PTHR10127:SF780">
    <property type="entry name" value="METALLOENDOPEPTIDASE"/>
    <property type="match status" value="1"/>
</dbReference>
<dbReference type="SUPFAM" id="SSF55486">
    <property type="entry name" value="Metalloproteases ('zincins'), catalytic domain"/>
    <property type="match status" value="1"/>
</dbReference>
<dbReference type="SMART" id="SM00235">
    <property type="entry name" value="ZnMc"/>
    <property type="match status" value="1"/>
</dbReference>
<dbReference type="InterPro" id="IPR034035">
    <property type="entry name" value="Astacin-like_dom"/>
</dbReference>
<comment type="caution">
    <text evidence="6">Lacks conserved residue(s) required for the propagation of feature annotation.</text>
</comment>
<feature type="active site" evidence="6">
    <location>
        <position position="142"/>
    </location>
</feature>
<feature type="chain" id="PRO_5029945212" description="Metalloendopeptidase" evidence="7">
    <location>
        <begin position="20"/>
        <end position="240"/>
    </location>
</feature>
<dbReference type="CDD" id="cd04280">
    <property type="entry name" value="ZnMc_astacin_like"/>
    <property type="match status" value="1"/>
</dbReference>
<proteinExistence type="predicted"/>
<accession>A0A7M5XJM9</accession>